<evidence type="ECO:0000256" key="7">
    <source>
        <dbReference type="ARBA" id="ARBA00022827"/>
    </source>
</evidence>
<evidence type="ECO:0000256" key="5">
    <source>
        <dbReference type="ARBA" id="ARBA00022630"/>
    </source>
</evidence>
<evidence type="ECO:0000256" key="12">
    <source>
        <dbReference type="ARBA" id="ARBA00033999"/>
    </source>
</evidence>
<keyword evidence="15" id="KW-1185">Reference proteome</keyword>
<evidence type="ECO:0000256" key="6">
    <source>
        <dbReference type="ARBA" id="ARBA00022763"/>
    </source>
</evidence>
<dbReference type="SUPFAM" id="SSF48173">
    <property type="entry name" value="Cryptochrome/photolyase FAD-binding domain"/>
    <property type="match status" value="1"/>
</dbReference>
<evidence type="ECO:0000259" key="13">
    <source>
        <dbReference type="PROSITE" id="PS51645"/>
    </source>
</evidence>
<keyword evidence="5" id="KW-0285">Flavoprotein</keyword>
<evidence type="ECO:0000256" key="2">
    <source>
        <dbReference type="ARBA" id="ARBA00006409"/>
    </source>
</evidence>
<dbReference type="PROSITE" id="PS51645">
    <property type="entry name" value="PHR_CRY_ALPHA_BETA"/>
    <property type="match status" value="1"/>
</dbReference>
<dbReference type="AlphaFoldDB" id="A0A3P7GFM9"/>
<keyword evidence="7" id="KW-0274">FAD</keyword>
<dbReference type="InterPro" id="IPR006050">
    <property type="entry name" value="DNA_photolyase_N"/>
</dbReference>
<evidence type="ECO:0000256" key="9">
    <source>
        <dbReference type="ARBA" id="ARBA00023204"/>
    </source>
</evidence>
<gene>
    <name evidence="14" type="ORF">WBA_LOCUS11281</name>
</gene>
<reference evidence="14 15" key="1">
    <citation type="submission" date="2018-11" db="EMBL/GenBank/DDBJ databases">
        <authorList>
            <consortium name="Pathogen Informatics"/>
        </authorList>
    </citation>
    <scope>NUCLEOTIDE SEQUENCE [LARGE SCALE GENOMIC DNA]</scope>
</reference>
<dbReference type="EMBL" id="UYWW01012309">
    <property type="protein sequence ID" value="VDM20455.1"/>
    <property type="molecule type" value="Genomic_DNA"/>
</dbReference>
<dbReference type="PANTHER" id="PTHR10211:SF0">
    <property type="entry name" value="DEOXYRIBODIPYRIMIDINE PHOTO-LYASE"/>
    <property type="match status" value="1"/>
</dbReference>
<dbReference type="SUPFAM" id="SSF52425">
    <property type="entry name" value="Cryptochrome/photolyase, N-terminal domain"/>
    <property type="match status" value="1"/>
</dbReference>
<dbReference type="PANTHER" id="PTHR10211">
    <property type="entry name" value="DEOXYRIBODIPYRIMIDINE PHOTOLYASE"/>
    <property type="match status" value="1"/>
</dbReference>
<dbReference type="InterPro" id="IPR036134">
    <property type="entry name" value="Crypto/Photolyase_FAD-like_sf"/>
</dbReference>
<sequence length="462" mass="54328">MESSRIQPLNKQNIVAGKYVLLLIRYQYNLAQRKFLLEGLICLQNNLSRLHAPLLVVKVSGNEEATEIILKLSDVACEVIIDAAYLREDRNFDENLNDKLVMKCRRFTKVEGNVTIPVAVITLCNKPAYNANTIRKMAWHFLDDFLFEKWNVTPKIYCESWESIVEHNLVYMDISSECTRAYDDCRTSNILEGGEDAALRVLNYFIANNLNTYDKERNIPNSGKQSLLSPYIHFGMLNPIMIVVKVKQSEAPKSAKDAFLEELVVRRELAHNFVYYYRDTYDTFDCLPEWAKKAMDEHRHDKREYIYGYKELEEGCTHDVYWNAAQFELVFTHKMSGYLRMYWAKKVIEWSHDYEFAYAFLIEQNDKYELDGRDPNGYCGVMWNFGMHDRAHANRPVFGKIRYMCADGLRRKFRNHINEYVNINYRRAGRTLELNNHDQSKTTKVSQDFEPKIKKICTTVKK</sequence>
<keyword evidence="6" id="KW-0227">DNA damage</keyword>
<dbReference type="InterPro" id="IPR036155">
    <property type="entry name" value="Crypto/Photolyase_N_sf"/>
</dbReference>
<proteinExistence type="inferred from homology"/>
<dbReference type="GO" id="GO:0003904">
    <property type="term" value="F:deoxyribodipyrimidine photo-lyase activity"/>
    <property type="evidence" value="ECO:0007669"/>
    <property type="project" value="UniProtKB-EC"/>
</dbReference>
<dbReference type="OMA" id="GMHDRAH"/>
<protein>
    <recommendedName>
        <fullName evidence="4">Deoxyribodipyrimidine photo-lyase</fullName>
        <ecNumber evidence="3">4.1.99.3</ecNumber>
    </recommendedName>
    <alternativeName>
        <fullName evidence="11">DNA photolyase</fullName>
    </alternativeName>
</protein>
<dbReference type="InterPro" id="IPR032673">
    <property type="entry name" value="DNA_photolyase_2_CS"/>
</dbReference>
<evidence type="ECO:0000313" key="14">
    <source>
        <dbReference type="EMBL" id="VDM20455.1"/>
    </source>
</evidence>
<dbReference type="Gene3D" id="3.40.50.620">
    <property type="entry name" value="HUPs"/>
    <property type="match status" value="1"/>
</dbReference>
<dbReference type="Gene3D" id="1.10.579.10">
    <property type="entry name" value="DNA Cyclobutane Dipyrimidine Photolyase, subunit A, domain 3"/>
    <property type="match status" value="1"/>
</dbReference>
<dbReference type="Proteomes" id="UP000270924">
    <property type="component" value="Unassembled WGS sequence"/>
</dbReference>
<dbReference type="Pfam" id="PF00875">
    <property type="entry name" value="DNA_photolyase"/>
    <property type="match status" value="1"/>
</dbReference>
<dbReference type="GO" id="GO:0000719">
    <property type="term" value="P:photoreactive repair"/>
    <property type="evidence" value="ECO:0007669"/>
    <property type="project" value="TreeGrafter"/>
</dbReference>
<comment type="catalytic activity">
    <reaction evidence="12">
        <text>cyclobutadipyrimidine (in DNA) = 2 pyrimidine residues (in DNA).</text>
        <dbReference type="EC" id="4.1.99.3"/>
    </reaction>
</comment>
<accession>A0A3P7GFM9</accession>
<dbReference type="OrthoDB" id="496749at2759"/>
<comment type="cofactor">
    <cofactor evidence="1">
        <name>FAD</name>
        <dbReference type="ChEBI" id="CHEBI:57692"/>
    </cofactor>
</comment>
<feature type="domain" description="Photolyase/cryptochrome alpha/beta" evidence="13">
    <location>
        <begin position="1"/>
        <end position="118"/>
    </location>
</feature>
<dbReference type="FunFam" id="1.10.579.10:FF:000002">
    <property type="entry name" value="Deoxyribodipyrimidine photolyase"/>
    <property type="match status" value="1"/>
</dbReference>
<dbReference type="PROSITE" id="PS01083">
    <property type="entry name" value="DNA_PHOTOLYASES_2_1"/>
    <property type="match status" value="1"/>
</dbReference>
<evidence type="ECO:0000256" key="3">
    <source>
        <dbReference type="ARBA" id="ARBA00013149"/>
    </source>
</evidence>
<name>A0A3P7GFM9_WUCBA</name>
<organism evidence="14 15">
    <name type="scientific">Wuchereria bancrofti</name>
    <dbReference type="NCBI Taxonomy" id="6293"/>
    <lineage>
        <taxon>Eukaryota</taxon>
        <taxon>Metazoa</taxon>
        <taxon>Ecdysozoa</taxon>
        <taxon>Nematoda</taxon>
        <taxon>Chromadorea</taxon>
        <taxon>Rhabditida</taxon>
        <taxon>Spirurina</taxon>
        <taxon>Spiruromorpha</taxon>
        <taxon>Filarioidea</taxon>
        <taxon>Onchocercidae</taxon>
        <taxon>Wuchereria</taxon>
    </lineage>
</organism>
<dbReference type="GO" id="GO:0003677">
    <property type="term" value="F:DNA binding"/>
    <property type="evidence" value="ECO:0007669"/>
    <property type="project" value="UniProtKB-KW"/>
</dbReference>
<comment type="similarity">
    <text evidence="2">Belongs to the DNA photolyase class-2 family.</text>
</comment>
<dbReference type="Gene3D" id="1.25.40.80">
    <property type="match status" value="1"/>
</dbReference>
<dbReference type="InterPro" id="IPR052219">
    <property type="entry name" value="Photolyase_Class-2"/>
</dbReference>
<keyword evidence="10" id="KW-0456">Lyase</keyword>
<evidence type="ECO:0000256" key="8">
    <source>
        <dbReference type="ARBA" id="ARBA00023125"/>
    </source>
</evidence>
<evidence type="ECO:0000313" key="15">
    <source>
        <dbReference type="Proteomes" id="UP000270924"/>
    </source>
</evidence>
<keyword evidence="9" id="KW-0234">DNA repair</keyword>
<dbReference type="InterPro" id="IPR014729">
    <property type="entry name" value="Rossmann-like_a/b/a_fold"/>
</dbReference>
<evidence type="ECO:0000256" key="11">
    <source>
        <dbReference type="ARBA" id="ARBA00031671"/>
    </source>
</evidence>
<evidence type="ECO:0000256" key="10">
    <source>
        <dbReference type="ARBA" id="ARBA00023239"/>
    </source>
</evidence>
<evidence type="ECO:0000256" key="1">
    <source>
        <dbReference type="ARBA" id="ARBA00001974"/>
    </source>
</evidence>
<keyword evidence="8" id="KW-0238">DNA-binding</keyword>
<evidence type="ECO:0000256" key="4">
    <source>
        <dbReference type="ARBA" id="ARBA00014046"/>
    </source>
</evidence>
<dbReference type="EC" id="4.1.99.3" evidence="3"/>
<dbReference type="InParanoid" id="A0A3P7GFM9"/>